<feature type="compositionally biased region" description="Acidic residues" evidence="6">
    <location>
        <begin position="504"/>
        <end position="513"/>
    </location>
</feature>
<dbReference type="RGD" id="628770">
    <property type="gene designation" value="Dab1"/>
</dbReference>
<evidence type="ECO:0000256" key="5">
    <source>
        <dbReference type="ARBA" id="ARBA00022782"/>
    </source>
</evidence>
<evidence type="ECO:0000313" key="9">
    <source>
        <dbReference type="Proteomes" id="UP000234681"/>
    </source>
</evidence>
<dbReference type="PANTHER" id="PTHR47695">
    <property type="entry name" value="PID DOMAIN-CONTAINING PROTEIN"/>
    <property type="match status" value="1"/>
</dbReference>
<dbReference type="InterPro" id="IPR048559">
    <property type="entry name" value="DAB1/2_SBM"/>
</dbReference>
<dbReference type="InterPro" id="IPR048561">
    <property type="entry name" value="Dab_PTB"/>
</dbReference>
<feature type="compositionally biased region" description="Low complexity" evidence="6">
    <location>
        <begin position="490"/>
        <end position="501"/>
    </location>
</feature>
<dbReference type="CDD" id="cd01215">
    <property type="entry name" value="PTB_Dab"/>
    <property type="match status" value="1"/>
</dbReference>
<reference evidence="8" key="2">
    <citation type="submission" date="2005-07" db="EMBL/GenBank/DDBJ databases">
        <authorList>
            <person name="Mural R.J."/>
            <person name="Li P.W."/>
            <person name="Adams M.D."/>
            <person name="Amanatides P.G."/>
            <person name="Baden-Tillson H."/>
            <person name="Barnstead M."/>
            <person name="Chin S.H."/>
            <person name="Dew I."/>
            <person name="Evans C.A."/>
            <person name="Ferriera S."/>
            <person name="Flanigan M."/>
            <person name="Fosler C."/>
            <person name="Glodek A."/>
            <person name="Gu Z."/>
            <person name="Holt R.A."/>
            <person name="Jennings D."/>
            <person name="Kraft C.L."/>
            <person name="Lu F."/>
            <person name="Nguyen T."/>
            <person name="Nusskern D.R."/>
            <person name="Pfannkoch C.M."/>
            <person name="Sitter C."/>
            <person name="Sutton G.G."/>
            <person name="Venter J.C."/>
            <person name="Wang Z."/>
            <person name="Woodage T."/>
            <person name="Zheng X.H."/>
            <person name="Zhong F."/>
        </authorList>
    </citation>
    <scope>NUCLEOTIDE SEQUENCE</scope>
    <source>
        <strain evidence="8">BN</strain>
        <strain evidence="9">BN, Sprague-Dawley</strain>
    </source>
</reference>
<feature type="region of interest" description="Disordered" evidence="6">
    <location>
        <begin position="386"/>
        <end position="409"/>
    </location>
</feature>
<dbReference type="InterPro" id="IPR006020">
    <property type="entry name" value="PTB/PI_dom"/>
</dbReference>
<evidence type="ECO:0000313" key="8">
    <source>
        <dbReference type="EMBL" id="EDL97877.1"/>
    </source>
</evidence>
<gene>
    <name evidence="8 10" type="primary">Dab1</name>
    <name evidence="8" type="ORF">rCG_53451</name>
</gene>
<dbReference type="PANTHER" id="PTHR47695:SF4">
    <property type="entry name" value="DISABLED HOMOLOG 1"/>
    <property type="match status" value="1"/>
</dbReference>
<reference evidence="9" key="3">
    <citation type="submission" date="2005-09" db="EMBL/GenBank/DDBJ databases">
        <authorList>
            <person name="Mural R.J."/>
            <person name="Li P.W."/>
            <person name="Adams M.D."/>
            <person name="Amanatides P.G."/>
            <person name="Baden-Tillson H."/>
            <person name="Barnstead M."/>
            <person name="Chin S.H."/>
            <person name="Dew I."/>
            <person name="Evans C.A."/>
            <person name="Ferriera S."/>
            <person name="Flanigan M."/>
            <person name="Fosler C."/>
            <person name="Glodek A."/>
            <person name="Gu Z."/>
            <person name="Holt R.A."/>
            <person name="Jennings D."/>
            <person name="Kraft C.L."/>
            <person name="Lu F."/>
            <person name="Nguyen T."/>
            <person name="Nusskern D.R."/>
            <person name="Pfannkoch C.M."/>
            <person name="Sitter C."/>
            <person name="Sutton G.G."/>
            <person name="Venter J.C."/>
            <person name="Wang Z."/>
            <person name="Woodage T."/>
            <person name="Zheng X.H."/>
            <person name="Zhong F."/>
        </authorList>
    </citation>
    <scope>NUCLEOTIDE SEQUENCE [LARGE SCALE GENOMIC DNA]</scope>
    <source>
        <strain>BN</strain>
        <strain evidence="9">Sprague-Dawley</strain>
    </source>
</reference>
<dbReference type="RefSeq" id="NP_705885.1">
    <property type="nucleotide sequence ID" value="NM_153621.2"/>
</dbReference>
<dbReference type="SMART" id="SM00462">
    <property type="entry name" value="PTB"/>
    <property type="match status" value="1"/>
</dbReference>
<dbReference type="KEGG" id="rno:266729"/>
<dbReference type="SUPFAM" id="SSF50729">
    <property type="entry name" value="PH domain-like"/>
    <property type="match status" value="1"/>
</dbReference>
<dbReference type="GeneID" id="266729"/>
<feature type="region of interest" description="Disordered" evidence="6">
    <location>
        <begin position="1"/>
        <end position="26"/>
    </location>
</feature>
<dbReference type="GO" id="GO:0005737">
    <property type="term" value="C:cytoplasm"/>
    <property type="evidence" value="ECO:0007669"/>
    <property type="project" value="UniProtKB-SubCell"/>
</dbReference>
<dbReference type="PROSITE" id="PS01179">
    <property type="entry name" value="PID"/>
    <property type="match status" value="1"/>
</dbReference>
<dbReference type="AlphaFoldDB" id="A6JRT3"/>
<accession>A6JRT3</accession>
<keyword evidence="4" id="KW-0597">Phosphoprotein</keyword>
<dbReference type="Proteomes" id="UP000234681">
    <property type="component" value="Chromosome 5"/>
</dbReference>
<dbReference type="Gene3D" id="2.30.29.30">
    <property type="entry name" value="Pleckstrin-homology domain (PH domain)/Phosphotyrosine-binding domain (PTB)"/>
    <property type="match status" value="1"/>
</dbReference>
<dbReference type="RefSeq" id="XP_038965262.1">
    <property type="nucleotide sequence ID" value="XM_039109334.2"/>
</dbReference>
<dbReference type="GO" id="GO:0030154">
    <property type="term" value="P:cell differentiation"/>
    <property type="evidence" value="ECO:0007669"/>
    <property type="project" value="UniProtKB-KW"/>
</dbReference>
<sequence length="555" mass="59900">MSTETELQVAVKTSAKKDSRKKGQDRSEATLIKRFKGEGVRYKAKLIGIDEVSAARGDKLCQDSMMKLKGVVAGARSKGEHKQKIFLTISFGGIKIFDEKTGALQHHHAVHEISYIAKDITDHRAFGYVCGKEGNHRFVAIKTAQAAEPVILDLRDLFQLIYELKQREELEKKAQKDKQCEQAVYQTILEEDVEDPVYQYIVFEAGHEPIRDPETEENIYQVPTSQKKEGVYDVPKSQPVSAVTQLELFGDMSTPPDITSPPTPATPGDAFLPAPSQTLPGSADVFGSMSFGTAAVPSGYVAMGAVLPSFWGQQPLVQQQIAMGAQPPVAQVIPGAQPIAWGQPGLFPATQQPWPTVAGQFPPAAFMPTQTVMPLPAAMFQGPLTPLATVPGTNDSARSSPQSDKPRQKMGKEMFKDFQMAQPPPVPSRKPDQPSLTCTSEAFSSYFNKVGVAQDTDDCDDFDISQLNLTPVTSTTPSTNSPPTPAPRQSSPSKSSASHVSDPTADDIFEEGFESPSKSEEQEAPDGSQASSTSDPFGEPSGEPSGDNISPQDGS</sequence>
<dbReference type="InterPro" id="IPR011993">
    <property type="entry name" value="PH-like_dom_sf"/>
</dbReference>
<comment type="subcellular location">
    <subcellularLocation>
        <location evidence="1">Cytoplasm</location>
    </subcellularLocation>
</comment>
<dbReference type="RefSeq" id="NP_001398748.1">
    <property type="nucleotide sequence ID" value="NM_001411819.1"/>
</dbReference>
<dbReference type="CTD" id="1600"/>
<organism evidence="8 9">
    <name type="scientific">Rattus norvegicus</name>
    <name type="common">Rat</name>
    <dbReference type="NCBI Taxonomy" id="10116"/>
    <lineage>
        <taxon>Eukaryota</taxon>
        <taxon>Metazoa</taxon>
        <taxon>Chordata</taxon>
        <taxon>Craniata</taxon>
        <taxon>Vertebrata</taxon>
        <taxon>Euteleostomi</taxon>
        <taxon>Mammalia</taxon>
        <taxon>Eutheria</taxon>
        <taxon>Euarchontoglires</taxon>
        <taxon>Glires</taxon>
        <taxon>Rodentia</taxon>
        <taxon>Myomorpha</taxon>
        <taxon>Muroidea</taxon>
        <taxon>Muridae</taxon>
        <taxon>Murinae</taxon>
        <taxon>Rattus</taxon>
    </lineage>
</organism>
<keyword evidence="3" id="KW-0963">Cytoplasm</keyword>
<dbReference type="EMBL" id="CH473998">
    <property type="protein sequence ID" value="EDL97877.1"/>
    <property type="molecule type" value="Genomic_DNA"/>
</dbReference>
<keyword evidence="2" id="KW-0217">Developmental protein</keyword>
<protein>
    <submittedName>
        <fullName evidence="8">Disabled homolog 1 (Drosophila), isoform CRA_a</fullName>
    </submittedName>
</protein>
<evidence type="ECO:0000256" key="3">
    <source>
        <dbReference type="ARBA" id="ARBA00022490"/>
    </source>
</evidence>
<proteinExistence type="predicted"/>
<evidence type="ECO:0000256" key="1">
    <source>
        <dbReference type="ARBA" id="ARBA00004496"/>
    </source>
</evidence>
<dbReference type="EMBL" id="CH473998">
    <property type="protein sequence ID" value="EDL97874.1"/>
    <property type="molecule type" value="Genomic_DNA"/>
</dbReference>
<feature type="compositionally biased region" description="Low complexity" evidence="6">
    <location>
        <begin position="470"/>
        <end position="479"/>
    </location>
</feature>
<evidence type="ECO:0000259" key="7">
    <source>
        <dbReference type="PROSITE" id="PS01179"/>
    </source>
</evidence>
<evidence type="ECO:0000256" key="6">
    <source>
        <dbReference type="SAM" id="MobiDB-lite"/>
    </source>
</evidence>
<name>A6JRT3_RAT</name>
<feature type="compositionally biased region" description="Polar residues" evidence="6">
    <location>
        <begin position="391"/>
        <end position="403"/>
    </location>
</feature>
<dbReference type="SMR" id="A6JRT3"/>
<reference evidence="8" key="1">
    <citation type="journal article" date="2005" name="Genome Res.">
        <title>Gene and alternative splicing annotation with AIR.</title>
        <authorList>
            <person name="Florea L."/>
            <person name="Di Francesco V."/>
            <person name="Miller J."/>
            <person name="Turner R."/>
            <person name="Yao A."/>
            <person name="Harris M."/>
            <person name="Walenz B."/>
            <person name="Mobarry C."/>
            <person name="Merkulov G.V."/>
            <person name="Charlab R."/>
            <person name="Dew I."/>
            <person name="Deng Z."/>
            <person name="Istrail S."/>
            <person name="Li P."/>
            <person name="Sutton G."/>
        </authorList>
    </citation>
    <scope>NUCLEOTIDE SEQUENCE</scope>
    <source>
        <strain evidence="8">BN</strain>
    </source>
</reference>
<keyword evidence="5" id="KW-0221">Differentiation</keyword>
<dbReference type="Pfam" id="PF00640">
    <property type="entry name" value="PID"/>
    <property type="match status" value="1"/>
</dbReference>
<evidence type="ECO:0000313" key="10">
    <source>
        <dbReference type="RGD" id="628770"/>
    </source>
</evidence>
<dbReference type="Pfam" id="PF21792">
    <property type="entry name" value="DAB2_SBM"/>
    <property type="match status" value="1"/>
</dbReference>
<feature type="domain" description="PID" evidence="7">
    <location>
        <begin position="37"/>
        <end position="169"/>
    </location>
</feature>
<dbReference type="OrthoDB" id="10069833at2759"/>
<feature type="compositionally biased region" description="Basic and acidic residues" evidence="6">
    <location>
        <begin position="15"/>
        <end position="26"/>
    </location>
</feature>
<feature type="region of interest" description="Disordered" evidence="6">
    <location>
        <begin position="469"/>
        <end position="555"/>
    </location>
</feature>
<evidence type="ECO:0000256" key="2">
    <source>
        <dbReference type="ARBA" id="ARBA00022473"/>
    </source>
</evidence>
<dbReference type="FunFam" id="2.30.29.30:FF:000035">
    <property type="entry name" value="Disabled homolog 2 isoform 1"/>
    <property type="match status" value="1"/>
</dbReference>
<evidence type="ECO:0000256" key="4">
    <source>
        <dbReference type="ARBA" id="ARBA00022553"/>
    </source>
</evidence>